<accession>A0ABQ9TCA9</accession>
<protein>
    <submittedName>
        <fullName evidence="1">Uncharacterized protein</fullName>
    </submittedName>
</protein>
<evidence type="ECO:0000313" key="2">
    <source>
        <dbReference type="Proteomes" id="UP001266305"/>
    </source>
</evidence>
<reference evidence="1 2" key="1">
    <citation type="submission" date="2023-05" db="EMBL/GenBank/DDBJ databases">
        <title>B98-5 Cell Line De Novo Hybrid Assembly: An Optical Mapping Approach.</title>
        <authorList>
            <person name="Kananen K."/>
            <person name="Auerbach J.A."/>
            <person name="Kautto E."/>
            <person name="Blachly J.S."/>
        </authorList>
    </citation>
    <scope>NUCLEOTIDE SEQUENCE [LARGE SCALE GENOMIC DNA]</scope>
    <source>
        <strain evidence="1">B95-8</strain>
        <tissue evidence="1">Cell line</tissue>
    </source>
</reference>
<comment type="caution">
    <text evidence="1">The sequence shown here is derived from an EMBL/GenBank/DDBJ whole genome shotgun (WGS) entry which is preliminary data.</text>
</comment>
<feature type="non-terminal residue" evidence="1">
    <location>
        <position position="1"/>
    </location>
</feature>
<dbReference type="Proteomes" id="UP001266305">
    <property type="component" value="Unassembled WGS sequence"/>
</dbReference>
<feature type="non-terminal residue" evidence="1">
    <location>
        <position position="57"/>
    </location>
</feature>
<sequence length="57" mass="6383">AGFGSSCFEDIGNTEEQSFKVLTTCREQTQQSSRIHLALNGQVSQALSDIWNWTCRC</sequence>
<proteinExistence type="predicted"/>
<evidence type="ECO:0000313" key="1">
    <source>
        <dbReference type="EMBL" id="KAK2082260.1"/>
    </source>
</evidence>
<name>A0ABQ9TCA9_SAGOE</name>
<dbReference type="EMBL" id="JASSZA010000043">
    <property type="protein sequence ID" value="KAK2082260.1"/>
    <property type="molecule type" value="Genomic_DNA"/>
</dbReference>
<organism evidence="1 2">
    <name type="scientific">Saguinus oedipus</name>
    <name type="common">Cotton-top tamarin</name>
    <name type="synonym">Oedipomidas oedipus</name>
    <dbReference type="NCBI Taxonomy" id="9490"/>
    <lineage>
        <taxon>Eukaryota</taxon>
        <taxon>Metazoa</taxon>
        <taxon>Chordata</taxon>
        <taxon>Craniata</taxon>
        <taxon>Vertebrata</taxon>
        <taxon>Euteleostomi</taxon>
        <taxon>Mammalia</taxon>
        <taxon>Eutheria</taxon>
        <taxon>Euarchontoglires</taxon>
        <taxon>Primates</taxon>
        <taxon>Haplorrhini</taxon>
        <taxon>Platyrrhini</taxon>
        <taxon>Cebidae</taxon>
        <taxon>Callitrichinae</taxon>
        <taxon>Saguinus</taxon>
    </lineage>
</organism>
<keyword evidence="2" id="KW-1185">Reference proteome</keyword>
<gene>
    <name evidence="1" type="ORF">P7K49_039485</name>
</gene>